<dbReference type="AlphaFoldDB" id="A0A835XPJ1"/>
<keyword evidence="2" id="KW-1185">Reference proteome</keyword>
<dbReference type="Proteomes" id="UP000612055">
    <property type="component" value="Unassembled WGS sequence"/>
</dbReference>
<protein>
    <submittedName>
        <fullName evidence="1">Uncharacterized protein</fullName>
    </submittedName>
</protein>
<gene>
    <name evidence="1" type="ORF">HYH03_013565</name>
</gene>
<evidence type="ECO:0000313" key="1">
    <source>
        <dbReference type="EMBL" id="KAG2487848.1"/>
    </source>
</evidence>
<evidence type="ECO:0000313" key="2">
    <source>
        <dbReference type="Proteomes" id="UP000612055"/>
    </source>
</evidence>
<proteinExistence type="predicted"/>
<accession>A0A835XPJ1</accession>
<name>A0A835XPJ1_9CHLO</name>
<comment type="caution">
    <text evidence="1">The sequence shown here is derived from an EMBL/GenBank/DDBJ whole genome shotgun (WGS) entry which is preliminary data.</text>
</comment>
<organism evidence="1 2">
    <name type="scientific">Edaphochlamys debaryana</name>
    <dbReference type="NCBI Taxonomy" id="47281"/>
    <lineage>
        <taxon>Eukaryota</taxon>
        <taxon>Viridiplantae</taxon>
        <taxon>Chlorophyta</taxon>
        <taxon>core chlorophytes</taxon>
        <taxon>Chlorophyceae</taxon>
        <taxon>CS clade</taxon>
        <taxon>Chlamydomonadales</taxon>
        <taxon>Chlamydomonadales incertae sedis</taxon>
        <taxon>Edaphochlamys</taxon>
    </lineage>
</organism>
<sequence length="165" mass="16715">MTASTTSHAGGFTPVSCTCGDSTTSCAGTSWVTYGFDDVTFSDPATPTTISNGPVGASGGFSATKLLVVSEAQAATLYADTCTSGCPTPVANSVTGNAAIVSSGTCLWRTDGKGLEIYSAYLSSISATGTPTFTVQCHGFDGTIKTAYGYTTSSITRTRTSRGYV</sequence>
<dbReference type="EMBL" id="JAEHOE010000091">
    <property type="protein sequence ID" value="KAG2487848.1"/>
    <property type="molecule type" value="Genomic_DNA"/>
</dbReference>
<reference evidence="1" key="1">
    <citation type="journal article" date="2020" name="bioRxiv">
        <title>Comparative genomics of Chlamydomonas.</title>
        <authorList>
            <person name="Craig R.J."/>
            <person name="Hasan A.R."/>
            <person name="Ness R.W."/>
            <person name="Keightley P.D."/>
        </authorList>
    </citation>
    <scope>NUCLEOTIDE SEQUENCE</scope>
    <source>
        <strain evidence="1">CCAP 11/70</strain>
    </source>
</reference>